<evidence type="ECO:0000313" key="3">
    <source>
        <dbReference type="Proteomes" id="UP000193067"/>
    </source>
</evidence>
<protein>
    <submittedName>
        <fullName evidence="2">Uncharacterized protein</fullName>
    </submittedName>
</protein>
<reference evidence="2 3" key="1">
    <citation type="journal article" date="2015" name="Biotechnol. Biofuels">
        <title>Enhanced degradation of softwood versus hardwood by the white-rot fungus Pycnoporus coccineus.</title>
        <authorList>
            <person name="Couturier M."/>
            <person name="Navarro D."/>
            <person name="Chevret D."/>
            <person name="Henrissat B."/>
            <person name="Piumi F."/>
            <person name="Ruiz-Duenas F.J."/>
            <person name="Martinez A.T."/>
            <person name="Grigoriev I.V."/>
            <person name="Riley R."/>
            <person name="Lipzen A."/>
            <person name="Berrin J.G."/>
            <person name="Master E.R."/>
            <person name="Rosso M.N."/>
        </authorList>
    </citation>
    <scope>NUCLEOTIDE SEQUENCE [LARGE SCALE GENOMIC DNA]</scope>
    <source>
        <strain evidence="2 3">BRFM310</strain>
    </source>
</reference>
<feature type="compositionally biased region" description="Low complexity" evidence="1">
    <location>
        <begin position="36"/>
        <end position="61"/>
    </location>
</feature>
<evidence type="ECO:0000256" key="1">
    <source>
        <dbReference type="SAM" id="MobiDB-lite"/>
    </source>
</evidence>
<dbReference type="OrthoDB" id="2751344at2759"/>
<gene>
    <name evidence="2" type="ORF">PYCCODRAFT_1419484</name>
</gene>
<dbReference type="EMBL" id="KZ084151">
    <property type="protein sequence ID" value="OSC97426.1"/>
    <property type="molecule type" value="Genomic_DNA"/>
</dbReference>
<proteinExistence type="predicted"/>
<dbReference type="AlphaFoldDB" id="A0A1Y2I8H8"/>
<organism evidence="2 3">
    <name type="scientific">Trametes coccinea (strain BRFM310)</name>
    <name type="common">Pycnoporus coccineus</name>
    <dbReference type="NCBI Taxonomy" id="1353009"/>
    <lineage>
        <taxon>Eukaryota</taxon>
        <taxon>Fungi</taxon>
        <taxon>Dikarya</taxon>
        <taxon>Basidiomycota</taxon>
        <taxon>Agaricomycotina</taxon>
        <taxon>Agaricomycetes</taxon>
        <taxon>Polyporales</taxon>
        <taxon>Polyporaceae</taxon>
        <taxon>Trametes</taxon>
    </lineage>
</organism>
<sequence length="139" mass="14917">MQSYSHPDVFFCPLYNPPGVSDPLASILSGETEHWPASPFSSPPASRSASPFSTPSSSISPPTSPSPLPSSSPSSPAHTEGSKKLQKYRRMCAKTGKPLLDFVAEVEGRRIVHEKRKQVRLVSPDGSHALVPFAHGTHS</sequence>
<dbReference type="Proteomes" id="UP000193067">
    <property type="component" value="Unassembled WGS sequence"/>
</dbReference>
<evidence type="ECO:0000313" key="2">
    <source>
        <dbReference type="EMBL" id="OSC97426.1"/>
    </source>
</evidence>
<accession>A0A1Y2I8H8</accession>
<feature type="region of interest" description="Disordered" evidence="1">
    <location>
        <begin position="32"/>
        <end position="90"/>
    </location>
</feature>
<keyword evidence="3" id="KW-1185">Reference proteome</keyword>
<name>A0A1Y2I8H8_TRAC3</name>